<accession>A0A4Z1D1D8</accession>
<dbReference type="Proteomes" id="UP000298159">
    <property type="component" value="Unassembled WGS sequence"/>
</dbReference>
<dbReference type="Gene3D" id="2.60.40.420">
    <property type="entry name" value="Cupredoxins - blue copper proteins"/>
    <property type="match status" value="1"/>
</dbReference>
<feature type="domain" description="3-keto-alpha-glucoside-1,2-lyase/3-keto-2-hydroxy-glucal hydratase" evidence="4">
    <location>
        <begin position="524"/>
        <end position="730"/>
    </location>
</feature>
<keyword evidence="6" id="KW-1185">Reference proteome</keyword>
<dbReference type="Gene3D" id="2.60.40.10">
    <property type="entry name" value="Immunoglobulins"/>
    <property type="match status" value="3"/>
</dbReference>
<dbReference type="SUPFAM" id="SSF49503">
    <property type="entry name" value="Cupredoxins"/>
    <property type="match status" value="1"/>
</dbReference>
<protein>
    <submittedName>
        <fullName evidence="5">DUF1080 domain-containing protein</fullName>
    </submittedName>
</protein>
<dbReference type="PROSITE" id="PS00196">
    <property type="entry name" value="COPPER_BLUE"/>
    <property type="match status" value="1"/>
</dbReference>
<dbReference type="GO" id="GO:0005975">
    <property type="term" value="P:carbohydrate metabolic process"/>
    <property type="evidence" value="ECO:0007669"/>
    <property type="project" value="UniProtKB-ARBA"/>
</dbReference>
<dbReference type="GO" id="GO:0016787">
    <property type="term" value="F:hydrolase activity"/>
    <property type="evidence" value="ECO:0007669"/>
    <property type="project" value="InterPro"/>
</dbReference>
<dbReference type="Pfam" id="PF06439">
    <property type="entry name" value="3keto-disac_hyd"/>
    <property type="match status" value="1"/>
</dbReference>
<dbReference type="GO" id="GO:0046872">
    <property type="term" value="F:metal ion binding"/>
    <property type="evidence" value="ECO:0007669"/>
    <property type="project" value="UniProtKB-KW"/>
</dbReference>
<evidence type="ECO:0000313" key="5">
    <source>
        <dbReference type="EMBL" id="TGN75410.1"/>
    </source>
</evidence>
<keyword evidence="3" id="KW-0732">Signal</keyword>
<evidence type="ECO:0000256" key="1">
    <source>
        <dbReference type="ARBA" id="ARBA00022723"/>
    </source>
</evidence>
<dbReference type="InterPro" id="IPR028871">
    <property type="entry name" value="BlueCu_1_BS"/>
</dbReference>
<feature type="signal peptide" evidence="3">
    <location>
        <begin position="1"/>
        <end position="29"/>
    </location>
</feature>
<dbReference type="AlphaFoldDB" id="A0A4Z1D1D8"/>
<reference evidence="5 6" key="1">
    <citation type="submission" date="2019-04" db="EMBL/GenBank/DDBJ databases">
        <title>Streptomyces sp. nov. Bv016 isolated from bark of Buahinia variegata.</title>
        <authorList>
            <person name="Kanchanasin P."/>
            <person name="Tanasupawat S."/>
            <person name="Yuki M."/>
            <person name="Kudo T."/>
        </authorList>
    </citation>
    <scope>NUCLEOTIDE SEQUENCE [LARGE SCALE GENOMIC DNA]</scope>
    <source>
        <strain evidence="5 6">Bv016</strain>
    </source>
</reference>
<evidence type="ECO:0000259" key="4">
    <source>
        <dbReference type="Pfam" id="PF06439"/>
    </source>
</evidence>
<dbReference type="InterPro" id="IPR058094">
    <property type="entry name" value="Ig-like_OmpL47-like"/>
</dbReference>
<dbReference type="InterPro" id="IPR013783">
    <property type="entry name" value="Ig-like_fold"/>
</dbReference>
<comment type="caution">
    <text evidence="5">The sequence shown here is derived from an EMBL/GenBank/DDBJ whole genome shotgun (WGS) entry which is preliminary data.</text>
</comment>
<dbReference type="Gene3D" id="2.60.120.560">
    <property type="entry name" value="Exo-inulinase, domain 1"/>
    <property type="match status" value="1"/>
</dbReference>
<dbReference type="InterPro" id="IPR010496">
    <property type="entry name" value="AL/BT2_dom"/>
</dbReference>
<dbReference type="InterPro" id="IPR008972">
    <property type="entry name" value="Cupredoxin"/>
</dbReference>
<gene>
    <name evidence="5" type="ORF">E5083_17050</name>
</gene>
<feature type="chain" id="PRO_5039627814" evidence="3">
    <location>
        <begin position="30"/>
        <end position="732"/>
    </location>
</feature>
<sequence>MRHRPLRLYTALLGALLLMLGLTSTAAYGRDGDRAAAAQTLTWTASSRTDQYASFPTTAVAGAATLVFENSTATGNDIGMPHTLTFDVSDPEYNHDVPVNILANPGDDSGGKHTVDVTLTPGRYRYFCTIPGHSQMQGILTVTEPGGEDTTAPAASARVEGQQNADGAYVGSAKVTVSASDDASGVKSIEYAVGADGPWQAYTAPVVVDQVGSHTLRYRATDQAGNVAAEKSVTFSVVAPPTDDTTAPETSATVSGEKDADGNYLTMATVTVTASDTGSGVNTIEYALGSDGSWQPYTAPVMVHAVGSHTVRYRATDKAGNAAAEKSVAFKVVAPPAEDTTAPETSATLSGTRNSNGAYVTSAKVTVNASDSDSGVAGVEYSLDGGPYLAYSAPVVVDRLGFHTVAYRATDKAGNTSAAKSVTFTVAQGGGVPAPNCPEYDERLTVIVGTVDTGVPNRLTRSRCTINELIEDEKGWSSQALFLKHVDGVLDGLLTDGVIDQREFKKITKAAKQSKIGKPGQTEGYRDLFDGTQASLAKWEQVGGGQFSLTGDGAITSSTTVQGMGMLWFPERKYGDFSLKLRFRDDAPGTGNANGGVFIRFPDVHNHPEESRPEWVAINYGHEIQILDSPTGDMYKTGSVYGFDRVGLGGAGVTPKGTWNDYEIRAEGQHFTILRNGVVINEFDNVGGQVFTPPRAGDPGTDGRRYATGYIGLQVHSTSDVISYRDIRIKEL</sequence>
<dbReference type="EMBL" id="SRRT01000005">
    <property type="protein sequence ID" value="TGN75410.1"/>
    <property type="molecule type" value="Genomic_DNA"/>
</dbReference>
<evidence type="ECO:0000313" key="6">
    <source>
        <dbReference type="Proteomes" id="UP000298159"/>
    </source>
</evidence>
<keyword evidence="1" id="KW-0479">Metal-binding</keyword>
<evidence type="ECO:0000256" key="2">
    <source>
        <dbReference type="ARBA" id="ARBA00023008"/>
    </source>
</evidence>
<name>A0A4Z1D1D8_9ACTN</name>
<evidence type="ECO:0000256" key="3">
    <source>
        <dbReference type="SAM" id="SignalP"/>
    </source>
</evidence>
<dbReference type="NCBIfam" id="NF047446">
    <property type="entry name" value="barrel_OmpL47"/>
    <property type="match status" value="3"/>
</dbReference>
<organism evidence="5 6">
    <name type="scientific">Streptomyces bauhiniae</name>
    <dbReference type="NCBI Taxonomy" id="2340725"/>
    <lineage>
        <taxon>Bacteria</taxon>
        <taxon>Bacillati</taxon>
        <taxon>Actinomycetota</taxon>
        <taxon>Actinomycetes</taxon>
        <taxon>Kitasatosporales</taxon>
        <taxon>Streptomycetaceae</taxon>
        <taxon>Streptomyces</taxon>
    </lineage>
</organism>
<keyword evidence="2" id="KW-0186">Copper</keyword>
<proteinExistence type="predicted"/>